<evidence type="ECO:0000256" key="5">
    <source>
        <dbReference type="ARBA" id="ARBA00023244"/>
    </source>
</evidence>
<organism evidence="11">
    <name type="scientific">Alkalihalophilus sp. As8PL</name>
    <dbReference type="NCBI Taxonomy" id="3237103"/>
    <lineage>
        <taxon>Bacteria</taxon>
        <taxon>Bacillati</taxon>
        <taxon>Bacillota</taxon>
        <taxon>Bacilli</taxon>
        <taxon>Bacillales</taxon>
        <taxon>Bacillaceae</taxon>
        <taxon>Alkalihalophilus</taxon>
    </lineage>
</organism>
<keyword evidence="5 9" id="KW-0627">Porphyrin biosynthesis</keyword>
<dbReference type="InterPro" id="IPR036108">
    <property type="entry name" value="4pyrrol_syn_uPrphyn_synt_sf"/>
</dbReference>
<evidence type="ECO:0000256" key="3">
    <source>
        <dbReference type="ARBA" id="ARBA00013109"/>
    </source>
</evidence>
<evidence type="ECO:0000256" key="7">
    <source>
        <dbReference type="ARBA" id="ARBA00040167"/>
    </source>
</evidence>
<evidence type="ECO:0000256" key="1">
    <source>
        <dbReference type="ARBA" id="ARBA00004772"/>
    </source>
</evidence>
<evidence type="ECO:0000313" key="11">
    <source>
        <dbReference type="EMBL" id="XDI36157.1"/>
    </source>
</evidence>
<dbReference type="InterPro" id="IPR039793">
    <property type="entry name" value="UROS/Hem4"/>
</dbReference>
<protein>
    <recommendedName>
        <fullName evidence="7 9">Uroporphyrinogen-III synthase</fullName>
        <ecNumber evidence="3 9">4.2.1.75</ecNumber>
    </recommendedName>
</protein>
<comment type="pathway">
    <text evidence="1 9">Porphyrin-containing compound metabolism; protoporphyrin-IX biosynthesis; coproporphyrinogen-III from 5-aminolevulinate: step 3/4.</text>
</comment>
<dbReference type="SUPFAM" id="SSF69618">
    <property type="entry name" value="HemD-like"/>
    <property type="match status" value="1"/>
</dbReference>
<evidence type="ECO:0000256" key="4">
    <source>
        <dbReference type="ARBA" id="ARBA00023239"/>
    </source>
</evidence>
<evidence type="ECO:0000256" key="9">
    <source>
        <dbReference type="RuleBase" id="RU366031"/>
    </source>
</evidence>
<dbReference type="PANTHER" id="PTHR38042">
    <property type="entry name" value="UROPORPHYRINOGEN-III SYNTHASE, CHLOROPLASTIC"/>
    <property type="match status" value="1"/>
</dbReference>
<dbReference type="Pfam" id="PF02602">
    <property type="entry name" value="HEM4"/>
    <property type="match status" value="1"/>
</dbReference>
<feature type="domain" description="Tetrapyrrole biosynthesis uroporphyrinogen III synthase" evidence="10">
    <location>
        <begin position="23"/>
        <end position="252"/>
    </location>
</feature>
<dbReference type="EMBL" id="CP162551">
    <property type="protein sequence ID" value="XDI36157.1"/>
    <property type="molecule type" value="Genomic_DNA"/>
</dbReference>
<dbReference type="RefSeq" id="WP_368503631.1">
    <property type="nucleotide sequence ID" value="NZ_CP162551.1"/>
</dbReference>
<proteinExistence type="inferred from homology"/>
<evidence type="ECO:0000259" key="10">
    <source>
        <dbReference type="Pfam" id="PF02602"/>
    </source>
</evidence>
<accession>A0AB39BQL2</accession>
<dbReference type="EC" id="4.2.1.75" evidence="3 9"/>
<reference evidence="11" key="1">
    <citation type="submission" date="2024-07" db="EMBL/GenBank/DDBJ databases">
        <title>Identification and characteristics of an arsenic-resistant bacterial isolate, which belongs to a novel species.</title>
        <authorList>
            <person name="Juszczyk A."/>
            <person name="Kowalczyk A."/>
            <person name="Was K."/>
            <person name="Kosowicz W."/>
            <person name="Budzyn A."/>
            <person name="Latowski D."/>
        </authorList>
    </citation>
    <scope>NUCLEOTIDE SEQUENCE</scope>
    <source>
        <strain evidence="11">As8PL</strain>
    </source>
</reference>
<dbReference type="GO" id="GO:0004852">
    <property type="term" value="F:uroporphyrinogen-III synthase activity"/>
    <property type="evidence" value="ECO:0007669"/>
    <property type="project" value="UniProtKB-UniRule"/>
</dbReference>
<dbReference type="Gene3D" id="3.40.50.10090">
    <property type="match status" value="2"/>
</dbReference>
<comment type="catalytic activity">
    <reaction evidence="8 9">
        <text>hydroxymethylbilane = uroporphyrinogen III + H2O</text>
        <dbReference type="Rhea" id="RHEA:18965"/>
        <dbReference type="ChEBI" id="CHEBI:15377"/>
        <dbReference type="ChEBI" id="CHEBI:57308"/>
        <dbReference type="ChEBI" id="CHEBI:57845"/>
        <dbReference type="EC" id="4.2.1.75"/>
    </reaction>
</comment>
<dbReference type="GO" id="GO:0006782">
    <property type="term" value="P:protoporphyrinogen IX biosynthetic process"/>
    <property type="evidence" value="ECO:0007669"/>
    <property type="project" value="UniProtKB-UniRule"/>
</dbReference>
<dbReference type="InterPro" id="IPR003754">
    <property type="entry name" value="4pyrrol_synth_uPrphyn_synth"/>
</dbReference>
<evidence type="ECO:0000256" key="8">
    <source>
        <dbReference type="ARBA" id="ARBA00048617"/>
    </source>
</evidence>
<keyword evidence="4 9" id="KW-0456">Lyase</keyword>
<evidence type="ECO:0000256" key="6">
    <source>
        <dbReference type="ARBA" id="ARBA00037589"/>
    </source>
</evidence>
<comment type="similarity">
    <text evidence="2 9">Belongs to the uroporphyrinogen-III synthase family.</text>
</comment>
<sequence length="264" mass="29673">MNTAALAGKHVLVTRAIEQAQPLINRIEEVGGIAHVIPLLSFQAIEEAHHMEQVRNSLEHYQWLVFTSANGVRFFFEAFKEDHLRSIIKKANIAVVGNKTEAVLNQYGYQASLLPKHYVAEDLVLVLREHINEGERVLLPRGNLGRTYLPKALSAHGIEVDDLTVYKTVCPDVAKDHIQSLINEHIPLDVITFTSSSAVKHYTQILEGLELEDPFPYARIACIGPIAEKTAQEYHLQVDITASTYTIEGLIEAISTYFKEDENY</sequence>
<comment type="function">
    <text evidence="6 9">Catalyzes cyclization of the linear tetrapyrrole, hydroxymethylbilane, to the macrocyclic uroporphyrinogen III.</text>
</comment>
<dbReference type="AlphaFoldDB" id="A0AB39BQL2"/>
<dbReference type="CDD" id="cd06578">
    <property type="entry name" value="HemD"/>
    <property type="match status" value="1"/>
</dbReference>
<evidence type="ECO:0000256" key="2">
    <source>
        <dbReference type="ARBA" id="ARBA00008133"/>
    </source>
</evidence>
<name>A0AB39BQL2_9BACI</name>
<dbReference type="PANTHER" id="PTHR38042:SF1">
    <property type="entry name" value="UROPORPHYRINOGEN-III SYNTHASE, CHLOROPLASTIC"/>
    <property type="match status" value="1"/>
</dbReference>
<dbReference type="GO" id="GO:0006780">
    <property type="term" value="P:uroporphyrinogen III biosynthetic process"/>
    <property type="evidence" value="ECO:0007669"/>
    <property type="project" value="UniProtKB-UniRule"/>
</dbReference>
<gene>
    <name evidence="11" type="ORF">AB3N04_15825</name>
</gene>